<gene>
    <name evidence="3" type="ORF">DYB32_001812</name>
</gene>
<evidence type="ECO:0000256" key="2">
    <source>
        <dbReference type="SAM" id="MobiDB-lite"/>
    </source>
</evidence>
<name>A0A418B508_9STRA</name>
<accession>A0A418B508</accession>
<reference evidence="3 4" key="1">
    <citation type="submission" date="2018-08" db="EMBL/GenBank/DDBJ databases">
        <title>Aphanomyces genome sequencing and annotation.</title>
        <authorList>
            <person name="Minardi D."/>
            <person name="Oidtmann B."/>
            <person name="Van Der Giezen M."/>
            <person name="Studholme D.J."/>
        </authorList>
    </citation>
    <scope>NUCLEOTIDE SEQUENCE [LARGE SCALE GENOMIC DNA]</scope>
    <source>
        <strain evidence="3 4">NJM0002</strain>
    </source>
</reference>
<keyword evidence="1" id="KW-0175">Coiled coil</keyword>
<dbReference type="Proteomes" id="UP000285060">
    <property type="component" value="Unassembled WGS sequence"/>
</dbReference>
<feature type="coiled-coil region" evidence="1">
    <location>
        <begin position="40"/>
        <end position="67"/>
    </location>
</feature>
<sequence length="202" mass="23488">MINPQEGDEEGSGGEDFIPIDNEQDEVTSCQVTSRHKKYREAKKAMIAALKQKHAELESTLKSLRVDRVGMYRTRVLTWKCIAKALKDSRDAEHRQNRELRATIHMYQRLLREMTSWTADSWDDGRYDYVRVPNGRTRKRVLGLVTSCHVTHEFDLNVEAAMFGLDLTDCPDCLKESRFRNHVIARWDRFMSSIEASLKNPL</sequence>
<evidence type="ECO:0000313" key="3">
    <source>
        <dbReference type="EMBL" id="RHY33164.1"/>
    </source>
</evidence>
<feature type="compositionally biased region" description="Acidic residues" evidence="2">
    <location>
        <begin position="1"/>
        <end position="13"/>
    </location>
</feature>
<evidence type="ECO:0000313" key="4">
    <source>
        <dbReference type="Proteomes" id="UP000285060"/>
    </source>
</evidence>
<feature type="region of interest" description="Disordered" evidence="2">
    <location>
        <begin position="1"/>
        <end position="23"/>
    </location>
</feature>
<organism evidence="3 4">
    <name type="scientific">Aphanomyces invadans</name>
    <dbReference type="NCBI Taxonomy" id="157072"/>
    <lineage>
        <taxon>Eukaryota</taxon>
        <taxon>Sar</taxon>
        <taxon>Stramenopiles</taxon>
        <taxon>Oomycota</taxon>
        <taxon>Saprolegniomycetes</taxon>
        <taxon>Saprolegniales</taxon>
        <taxon>Verrucalvaceae</taxon>
        <taxon>Aphanomyces</taxon>
    </lineage>
</organism>
<evidence type="ECO:0000256" key="1">
    <source>
        <dbReference type="SAM" id="Coils"/>
    </source>
</evidence>
<protein>
    <submittedName>
        <fullName evidence="3">Uncharacterized protein</fullName>
    </submittedName>
</protein>
<proteinExistence type="predicted"/>
<comment type="caution">
    <text evidence="3">The sequence shown here is derived from an EMBL/GenBank/DDBJ whole genome shotgun (WGS) entry which is preliminary data.</text>
</comment>
<dbReference type="VEuPathDB" id="FungiDB:H310_10376"/>
<dbReference type="AlphaFoldDB" id="A0A418B508"/>
<dbReference type="EMBL" id="QUSY01000089">
    <property type="protein sequence ID" value="RHY33164.1"/>
    <property type="molecule type" value="Genomic_DNA"/>
</dbReference>
<keyword evidence="4" id="KW-1185">Reference proteome</keyword>